<accession>A0A5N5CTN4</accession>
<organism evidence="2 3">
    <name type="scientific">Lasiodiplodia theobromae</name>
    <dbReference type="NCBI Taxonomy" id="45133"/>
    <lineage>
        <taxon>Eukaryota</taxon>
        <taxon>Fungi</taxon>
        <taxon>Dikarya</taxon>
        <taxon>Ascomycota</taxon>
        <taxon>Pezizomycotina</taxon>
        <taxon>Dothideomycetes</taxon>
        <taxon>Dothideomycetes incertae sedis</taxon>
        <taxon>Botryosphaeriales</taxon>
        <taxon>Botryosphaeriaceae</taxon>
        <taxon>Lasiodiplodia</taxon>
    </lineage>
</organism>
<evidence type="ECO:0000313" key="3">
    <source>
        <dbReference type="Proteomes" id="UP000325902"/>
    </source>
</evidence>
<evidence type="ECO:0000256" key="1">
    <source>
        <dbReference type="SAM" id="SignalP"/>
    </source>
</evidence>
<keyword evidence="3" id="KW-1185">Reference proteome</keyword>
<dbReference type="Proteomes" id="UP000325902">
    <property type="component" value="Unassembled WGS sequence"/>
</dbReference>
<dbReference type="EMBL" id="VCHE01000292">
    <property type="protein sequence ID" value="KAB2568704.1"/>
    <property type="molecule type" value="Genomic_DNA"/>
</dbReference>
<evidence type="ECO:0000313" key="2">
    <source>
        <dbReference type="EMBL" id="KAB2568704.1"/>
    </source>
</evidence>
<feature type="signal peptide" evidence="1">
    <location>
        <begin position="1"/>
        <end position="19"/>
    </location>
</feature>
<protein>
    <submittedName>
        <fullName evidence="2">Uncharacterized protein</fullName>
    </submittedName>
</protein>
<comment type="caution">
    <text evidence="2">The sequence shown here is derived from an EMBL/GenBank/DDBJ whole genome shotgun (WGS) entry which is preliminary data.</text>
</comment>
<feature type="chain" id="PRO_5024794736" evidence="1">
    <location>
        <begin position="20"/>
        <end position="85"/>
    </location>
</feature>
<reference evidence="2 3" key="1">
    <citation type="journal article" date="2019" name="Sci. Rep.">
        <title>A multi-omics analysis of the grapevine pathogen Lasiodiplodia theobromae reveals that temperature affects the expression of virulence- and pathogenicity-related genes.</title>
        <authorList>
            <person name="Felix C."/>
            <person name="Meneses R."/>
            <person name="Goncalves M.F.M."/>
            <person name="Tilleman L."/>
            <person name="Duarte A.S."/>
            <person name="Jorrin-Novo J.V."/>
            <person name="Van de Peer Y."/>
            <person name="Deforce D."/>
            <person name="Van Nieuwerburgh F."/>
            <person name="Esteves A.C."/>
            <person name="Alves A."/>
        </authorList>
    </citation>
    <scope>NUCLEOTIDE SEQUENCE [LARGE SCALE GENOMIC DNA]</scope>
    <source>
        <strain evidence="2 3">LA-SOL3</strain>
    </source>
</reference>
<gene>
    <name evidence="2" type="ORF">DBV05_g12616</name>
</gene>
<proteinExistence type="predicted"/>
<name>A0A5N5CTN4_9PEZI</name>
<sequence>MKFTQITLIAAALAWPAFAAVAADPSENLNDLVSRATVQKCGDGQIADDCKRWCGCSGKKGKTLWCDEDEVSLQTCKDIGCKCKN</sequence>
<keyword evidence="1" id="KW-0732">Signal</keyword>
<dbReference type="AlphaFoldDB" id="A0A5N5CTN4"/>